<feature type="region of interest" description="Disordered" evidence="1">
    <location>
        <begin position="557"/>
        <end position="581"/>
    </location>
</feature>
<evidence type="ECO:0000256" key="2">
    <source>
        <dbReference type="SAM" id="Phobius"/>
    </source>
</evidence>
<evidence type="ECO:0000313" key="3">
    <source>
        <dbReference type="EMBL" id="EEC16365.1"/>
    </source>
</evidence>
<feature type="compositionally biased region" description="Low complexity" evidence="1">
    <location>
        <begin position="228"/>
        <end position="240"/>
    </location>
</feature>
<dbReference type="VEuPathDB" id="VectorBase:ISCW012099"/>
<evidence type="ECO:0000256" key="1">
    <source>
        <dbReference type="SAM" id="MobiDB-lite"/>
    </source>
</evidence>
<dbReference type="AlphaFoldDB" id="B7QBZ3"/>
<dbReference type="PANTHER" id="PTHR46560">
    <property type="entry name" value="CYPHER, ISOFORM B"/>
    <property type="match status" value="1"/>
</dbReference>
<dbReference type="VEuPathDB" id="VectorBase:ISCP_012529"/>
<feature type="region of interest" description="Disordered" evidence="1">
    <location>
        <begin position="666"/>
        <end position="697"/>
    </location>
</feature>
<feature type="non-terminal residue" evidence="3">
    <location>
        <position position="697"/>
    </location>
</feature>
<gene>
    <name evidence="3" type="ORF">IscW_ISCW012099</name>
</gene>
<feature type="region of interest" description="Disordered" evidence="1">
    <location>
        <begin position="484"/>
        <end position="540"/>
    </location>
</feature>
<reference evidence="3" key="1">
    <citation type="submission" date="2008-03" db="EMBL/GenBank/DDBJ databases">
        <title>Annotation of Ixodes scapularis.</title>
        <authorList>
            <consortium name="Ixodes scapularis Genome Project Consortium"/>
            <person name="Caler E."/>
            <person name="Hannick L.I."/>
            <person name="Bidwell S."/>
            <person name="Joardar V."/>
            <person name="Thiagarajan M."/>
            <person name="Amedeo P."/>
            <person name="Galinsky K.J."/>
            <person name="Schobel S."/>
            <person name="Inman J."/>
            <person name="Hostetler J."/>
            <person name="Miller J."/>
            <person name="Hammond M."/>
            <person name="Megy K."/>
            <person name="Lawson D."/>
            <person name="Kodira C."/>
            <person name="Sutton G."/>
            <person name="Meyer J."/>
            <person name="Hill C.A."/>
            <person name="Birren B."/>
            <person name="Nene V."/>
            <person name="Collins F."/>
            <person name="Alarcon-Chaidez F."/>
            <person name="Wikel S."/>
            <person name="Strausberg R."/>
        </authorList>
    </citation>
    <scope>NUCLEOTIDE SEQUENCE [LARGE SCALE GENOMIC DNA]</scope>
    <source>
        <strain evidence="3">Wikel colony</strain>
    </source>
</reference>
<feature type="non-terminal residue" evidence="3">
    <location>
        <position position="1"/>
    </location>
</feature>
<feature type="region of interest" description="Disordered" evidence="1">
    <location>
        <begin position="206"/>
        <end position="245"/>
    </location>
</feature>
<dbReference type="PANTHER" id="PTHR46560:SF11">
    <property type="entry name" value="GH09980P"/>
    <property type="match status" value="1"/>
</dbReference>
<name>B7QBZ3_IXOSC</name>
<protein>
    <submittedName>
        <fullName evidence="3">Uncharacterized protein</fullName>
    </submittedName>
</protein>
<feature type="compositionally biased region" description="Basic and acidic residues" evidence="1">
    <location>
        <begin position="411"/>
        <end position="424"/>
    </location>
</feature>
<proteinExistence type="predicted"/>
<sequence length="697" mass="78072">LFFSLAGTAYLSCASGEMVVKINFSEPFRGITYVDYDKTSPCKFYGDGSKYYELRIPLKGCGTKQEAPRVFINNIIVRFHRSLELEEDEIKTIICRYPPPLAPPPTNVIAPILEPPPILPATKQPKLSEIELLLIICALLFLTLLLLGIGIAYYCLKKRNIKVVKKKKAISSAPASEITKLSGSTMGTLSMFDPIRIPRAMAASTSGSEAALLTPVSGSRGERSETIPSDYPSESPSSVSDAEEVVEQRASISSFQQLPMILKTQSAKQQHLQAITESEDQLDAETVEKSYAAVSRQAGLPPTTYRIEPPVYTKIRKKEEPRPPSIYGSIPDNDNRAASEIMEAAPRRRAPSVSTYAPSLYGSIPDNDDWSHSELEAAADVRPLIRKPKITTQMLTDYLVSTQNVTDVQEDVTKQRQDRMRDTVPRPPSSPPPESEIPDTSMSEITAINETAVVPRRPKITVKNIDEVFVTTEHETIATEHVVKRTRDTTEQLVKVPQSPPSWDVTIRHYPPTGEEGPQPRSPPRSPPASPTEPGRVDRRTWETITELTDATATTTATHIRTGQPLRPEPKPSLASITSSPPQWDVMNRVLSPPPIEGVEELTPDVKRKWRTLVTVDDIFRTLVHEATTTEEYIRISHDVRYESYFERRVWDVIIRILTQPDYIHPPTQADLQQELRPPRYRKNLDQPRRKSSLPPV</sequence>
<keyword evidence="2" id="KW-0472">Membrane</keyword>
<dbReference type="PaxDb" id="6945-B7QBZ3"/>
<feature type="compositionally biased region" description="Pro residues" evidence="1">
    <location>
        <begin position="520"/>
        <end position="531"/>
    </location>
</feature>
<keyword evidence="2" id="KW-0812">Transmembrane</keyword>
<dbReference type="OrthoDB" id="10070678at2759"/>
<dbReference type="GO" id="GO:0016324">
    <property type="term" value="C:apical plasma membrane"/>
    <property type="evidence" value="ECO:0000318"/>
    <property type="project" value="GO_Central"/>
</dbReference>
<feature type="transmembrane region" description="Helical" evidence="2">
    <location>
        <begin position="132"/>
        <end position="156"/>
    </location>
</feature>
<organism>
    <name type="scientific">Ixodes scapularis</name>
    <name type="common">Black-legged tick</name>
    <name type="synonym">Deer tick</name>
    <dbReference type="NCBI Taxonomy" id="6945"/>
    <lineage>
        <taxon>Eukaryota</taxon>
        <taxon>Metazoa</taxon>
        <taxon>Ecdysozoa</taxon>
        <taxon>Arthropoda</taxon>
        <taxon>Chelicerata</taxon>
        <taxon>Arachnida</taxon>
        <taxon>Acari</taxon>
        <taxon>Parasitiformes</taxon>
        <taxon>Ixodida</taxon>
        <taxon>Ixodoidea</taxon>
        <taxon>Ixodidae</taxon>
        <taxon>Ixodinae</taxon>
        <taxon>Ixodes</taxon>
    </lineage>
</organism>
<dbReference type="EMBL" id="DS903705">
    <property type="protein sequence ID" value="EEC16365.1"/>
    <property type="molecule type" value="Genomic_DNA"/>
</dbReference>
<dbReference type="GO" id="GO:0000902">
    <property type="term" value="P:cell morphogenesis"/>
    <property type="evidence" value="ECO:0000318"/>
    <property type="project" value="GO_Central"/>
</dbReference>
<feature type="region of interest" description="Disordered" evidence="1">
    <location>
        <begin position="409"/>
        <end position="443"/>
    </location>
</feature>
<accession>B7QBZ3</accession>
<dbReference type="VEuPathDB" id="VectorBase:ISCI012099"/>
<keyword evidence="2" id="KW-1133">Transmembrane helix</keyword>
<dbReference type="HOGENOM" id="CLU_012747_0_0_1"/>
<feature type="compositionally biased region" description="Pro residues" evidence="1">
    <location>
        <begin position="425"/>
        <end position="435"/>
    </location>
</feature>